<protein>
    <submittedName>
        <fullName evidence="2">Uncharacterized protein</fullName>
    </submittedName>
</protein>
<dbReference type="Proteomes" id="UP000033854">
    <property type="component" value="Unassembled WGS sequence"/>
</dbReference>
<evidence type="ECO:0000256" key="1">
    <source>
        <dbReference type="SAM" id="Phobius"/>
    </source>
</evidence>
<evidence type="ECO:0000313" key="2">
    <source>
        <dbReference type="EMBL" id="KKS42677.1"/>
    </source>
</evidence>
<sequence length="158" mass="17623">MTKKPIITIIIGGVIFCGLVGYNYLVAQKKISETRPSPLGIFLESYPEKVSVGNTGSFVWNIESSPDLFTPRTTIYWGYIASPSALTQGDSPEAVGYPHHQDDYFLGKYMLPDTFDLAIKFDKPGKVFARAYAKVGDNHLWTDEKTIEVISIPENVKK</sequence>
<keyword evidence="1" id="KW-0812">Transmembrane</keyword>
<comment type="caution">
    <text evidence="2">The sequence shown here is derived from an EMBL/GenBank/DDBJ whole genome shotgun (WGS) entry which is preliminary data.</text>
</comment>
<dbReference type="EMBL" id="LCDA01000007">
    <property type="protein sequence ID" value="KKS42677.1"/>
    <property type="molecule type" value="Genomic_DNA"/>
</dbReference>
<evidence type="ECO:0000313" key="3">
    <source>
        <dbReference type="Proteomes" id="UP000033854"/>
    </source>
</evidence>
<organism evidence="2 3">
    <name type="scientific">Candidatus Collierbacteria bacterium GW2011_GWA2_42_17</name>
    <dbReference type="NCBI Taxonomy" id="1618378"/>
    <lineage>
        <taxon>Bacteria</taxon>
        <taxon>Candidatus Collieribacteriota</taxon>
    </lineage>
</organism>
<accession>A0A0G0Z1M0</accession>
<name>A0A0G0Z1M0_9BACT</name>
<keyword evidence="1" id="KW-0472">Membrane</keyword>
<gene>
    <name evidence="2" type="ORF">UV06_C0007G0007</name>
</gene>
<feature type="transmembrane region" description="Helical" evidence="1">
    <location>
        <begin position="6"/>
        <end position="25"/>
    </location>
</feature>
<proteinExistence type="predicted"/>
<dbReference type="AlphaFoldDB" id="A0A0G0Z1M0"/>
<keyword evidence="1" id="KW-1133">Transmembrane helix</keyword>
<reference evidence="2 3" key="1">
    <citation type="journal article" date="2015" name="Nature">
        <title>rRNA introns, odd ribosomes, and small enigmatic genomes across a large radiation of phyla.</title>
        <authorList>
            <person name="Brown C.T."/>
            <person name="Hug L.A."/>
            <person name="Thomas B.C."/>
            <person name="Sharon I."/>
            <person name="Castelle C.J."/>
            <person name="Singh A."/>
            <person name="Wilkins M.J."/>
            <person name="Williams K.H."/>
            <person name="Banfield J.F."/>
        </authorList>
    </citation>
    <scope>NUCLEOTIDE SEQUENCE [LARGE SCALE GENOMIC DNA]</scope>
</reference>